<keyword evidence="3" id="KW-0436">Ligase</keyword>
<dbReference type="Proteomes" id="UP000316238">
    <property type="component" value="Unassembled WGS sequence"/>
</dbReference>
<comment type="caution">
    <text evidence="3">The sequence shown here is derived from an EMBL/GenBank/DDBJ whole genome shotgun (WGS) entry which is preliminary data.</text>
</comment>
<dbReference type="PANTHER" id="PTHR43767">
    <property type="entry name" value="LONG-CHAIN-FATTY-ACID--COA LIGASE"/>
    <property type="match status" value="1"/>
</dbReference>
<feature type="transmembrane region" description="Helical" evidence="1">
    <location>
        <begin position="69"/>
        <end position="88"/>
    </location>
</feature>
<evidence type="ECO:0000313" key="3">
    <source>
        <dbReference type="EMBL" id="TAA75806.1"/>
    </source>
</evidence>
<accession>A0A521G457</accession>
<dbReference type="EMBL" id="NQJD01000003">
    <property type="protein sequence ID" value="TAA75806.1"/>
    <property type="molecule type" value="Genomic_DNA"/>
</dbReference>
<dbReference type="InterPro" id="IPR050237">
    <property type="entry name" value="ATP-dep_AMP-bd_enzyme"/>
</dbReference>
<name>A0A521G457_9BACT</name>
<dbReference type="AlphaFoldDB" id="A0A521G457"/>
<dbReference type="PROSITE" id="PS00455">
    <property type="entry name" value="AMP_BINDING"/>
    <property type="match status" value="1"/>
</dbReference>
<protein>
    <submittedName>
        <fullName evidence="3">Acyl-CoA synthetase (AMP-forming)/AMP-acid ligase II</fullName>
    </submittedName>
</protein>
<feature type="domain" description="AMP-dependent synthetase/ligase" evidence="2">
    <location>
        <begin position="11"/>
        <end position="391"/>
    </location>
</feature>
<dbReference type="InterPro" id="IPR042099">
    <property type="entry name" value="ANL_N_sf"/>
</dbReference>
<keyword evidence="1" id="KW-0472">Membrane</keyword>
<dbReference type="SUPFAM" id="SSF56801">
    <property type="entry name" value="Acetyl-CoA synthetase-like"/>
    <property type="match status" value="1"/>
</dbReference>
<keyword evidence="4" id="KW-1185">Reference proteome</keyword>
<dbReference type="Gene3D" id="3.40.50.12780">
    <property type="entry name" value="N-terminal domain of ligase-like"/>
    <property type="match status" value="1"/>
</dbReference>
<evidence type="ECO:0000313" key="4">
    <source>
        <dbReference type="Proteomes" id="UP000316238"/>
    </source>
</evidence>
<gene>
    <name evidence="3" type="ORF">CDV28_10345</name>
</gene>
<proteinExistence type="predicted"/>
<dbReference type="InterPro" id="IPR020845">
    <property type="entry name" value="AMP-binding_CS"/>
</dbReference>
<keyword evidence="1" id="KW-1133">Transmembrane helix</keyword>
<dbReference type="PANTHER" id="PTHR43767:SF1">
    <property type="entry name" value="NONRIBOSOMAL PEPTIDE SYNTHASE PES1 (EUROFUNG)-RELATED"/>
    <property type="match status" value="1"/>
</dbReference>
<dbReference type="Pfam" id="PF00501">
    <property type="entry name" value="AMP-binding"/>
    <property type="match status" value="1"/>
</dbReference>
<sequence length="545" mass="59152">MTNCNIGAALHESAAARPDALALVTGKNGQYEQWTFRELLETSCRYANALQGQGVERGQRVMFMVRPSLDFIALTFALFQLGAVVILIDPGMGYRNLLRCIGAVKPEALIGIPAAQLFSRLFPKPFKTVRRRVCVGPSFGLGGSTLAAACKRVSADFSPAVTTEDELAAVIFTTGSTGPPKGVQYTHGIFFNQLKLIRDYYGIGSGDIDQPGFPLFGLFAAALGAAAVIPDMDPTRPAQVNPAKFVRSMLDWQVTYSFGSPAIWNVVSRHCIAAGITLPVKKVLMAGAPVSGELISRVQQIMPEGGTIYTPYGATESLPSVSITGEEILRETWPKTRIGQGACVGRPLPGMSVQIIRPVNGPLAEWSDAQQLPVGRIGEIVVKGPVVTRAYDGNEAETRLAKVRDGSGFWHRMGDVGYVDEQGRLWFCGRKAHRVLTAAGPMHTICCEAIFNEHPQVLRSALVGVGKAGAQKPVLIVELKEKVPDERRLFNELRQLAADNSLTASIKTFLIHPGFPVDIRHNAKIFREKLAAWAEEQYPFTPASR</sequence>
<reference evidence="3" key="1">
    <citation type="submission" date="2017-07" db="EMBL/GenBank/DDBJ databases">
        <title>The cable genome - Insights into the physiology and evolution of filamentous bacteria capable of sulfide oxidation via long distance electron transfer.</title>
        <authorList>
            <person name="Thorup C."/>
            <person name="Bjerg J.T."/>
            <person name="Schreiber L."/>
            <person name="Nielsen L.P."/>
            <person name="Kjeldsen K.U."/>
            <person name="Boesen T."/>
            <person name="Boggild A."/>
            <person name="Meysman F."/>
            <person name="Geelhoed J."/>
            <person name="Schramm A."/>
        </authorList>
    </citation>
    <scope>NUCLEOTIDE SEQUENCE [LARGE SCALE GENOMIC DNA]</scope>
    <source>
        <strain evidence="3">GS</strain>
    </source>
</reference>
<keyword evidence="1" id="KW-0812">Transmembrane</keyword>
<dbReference type="NCBIfam" id="NF006754">
    <property type="entry name" value="PRK09274.1"/>
    <property type="match status" value="1"/>
</dbReference>
<evidence type="ECO:0000259" key="2">
    <source>
        <dbReference type="Pfam" id="PF00501"/>
    </source>
</evidence>
<evidence type="ECO:0000256" key="1">
    <source>
        <dbReference type="SAM" id="Phobius"/>
    </source>
</evidence>
<organism evidence="3 4">
    <name type="scientific">Candidatus Electronema aureum</name>
    <dbReference type="NCBI Taxonomy" id="2005002"/>
    <lineage>
        <taxon>Bacteria</taxon>
        <taxon>Pseudomonadati</taxon>
        <taxon>Thermodesulfobacteriota</taxon>
        <taxon>Desulfobulbia</taxon>
        <taxon>Desulfobulbales</taxon>
        <taxon>Desulfobulbaceae</taxon>
        <taxon>Candidatus Electronema</taxon>
    </lineage>
</organism>
<dbReference type="GO" id="GO:0016874">
    <property type="term" value="F:ligase activity"/>
    <property type="evidence" value="ECO:0007669"/>
    <property type="project" value="UniProtKB-KW"/>
</dbReference>
<dbReference type="InterPro" id="IPR000873">
    <property type="entry name" value="AMP-dep_synth/lig_dom"/>
</dbReference>